<dbReference type="RefSeq" id="XP_003857794.1">
    <property type="nucleotide sequence ID" value="XM_003857746.1"/>
</dbReference>
<feature type="compositionally biased region" description="Low complexity" evidence="2">
    <location>
        <begin position="771"/>
        <end position="783"/>
    </location>
</feature>
<feature type="region of interest" description="Disordered" evidence="2">
    <location>
        <begin position="727"/>
        <end position="918"/>
    </location>
</feature>
<dbReference type="STRING" id="336722.F9WXE3"/>
<dbReference type="SMART" id="SM00555">
    <property type="entry name" value="GIT"/>
    <property type="match status" value="2"/>
</dbReference>
<protein>
    <recommendedName>
        <fullName evidence="3">GIT Spa2 homology (SHD) domain-containing protein</fullName>
    </recommendedName>
</protein>
<feature type="compositionally biased region" description="Polar residues" evidence="2">
    <location>
        <begin position="247"/>
        <end position="260"/>
    </location>
</feature>
<feature type="region of interest" description="Disordered" evidence="2">
    <location>
        <begin position="632"/>
        <end position="652"/>
    </location>
</feature>
<dbReference type="GO" id="GO:0005826">
    <property type="term" value="C:actomyosin contractile ring"/>
    <property type="evidence" value="ECO:0007669"/>
    <property type="project" value="TreeGrafter"/>
</dbReference>
<feature type="domain" description="GIT Spa2 homology (SHD)" evidence="3">
    <location>
        <begin position="212"/>
        <end position="242"/>
    </location>
</feature>
<proteinExistence type="predicted"/>
<dbReference type="PANTHER" id="PTHR21601">
    <property type="entry name" value="SPA2 PROTEIN"/>
    <property type="match status" value="1"/>
</dbReference>
<dbReference type="OrthoDB" id="5588096at2759"/>
<dbReference type="Pfam" id="PF23742">
    <property type="entry name" value="VBS_C3G9"/>
    <property type="match status" value="1"/>
</dbReference>
<evidence type="ECO:0000313" key="4">
    <source>
        <dbReference type="EMBL" id="EGP92770.1"/>
    </source>
</evidence>
<dbReference type="HOGENOM" id="CLU_014631_0_0_1"/>
<dbReference type="GeneID" id="13403365"/>
<feature type="compositionally biased region" description="Low complexity" evidence="2">
    <location>
        <begin position="890"/>
        <end position="918"/>
    </location>
</feature>
<feature type="compositionally biased region" description="Low complexity" evidence="2">
    <location>
        <begin position="68"/>
        <end position="80"/>
    </location>
</feature>
<keyword evidence="5" id="KW-1185">Reference proteome</keyword>
<feature type="region of interest" description="Disordered" evidence="2">
    <location>
        <begin position="1"/>
        <end position="126"/>
    </location>
</feature>
<accession>F9WXE3</accession>
<feature type="compositionally biased region" description="Acidic residues" evidence="2">
    <location>
        <begin position="322"/>
        <end position="335"/>
    </location>
</feature>
<evidence type="ECO:0000256" key="2">
    <source>
        <dbReference type="SAM" id="MobiDB-lite"/>
    </source>
</evidence>
<feature type="compositionally biased region" description="Polar residues" evidence="2">
    <location>
        <begin position="81"/>
        <end position="95"/>
    </location>
</feature>
<gene>
    <name evidence="4" type="ORF">MYCGRDRAFT_106740</name>
</gene>
<organism evidence="4 5">
    <name type="scientific">Zymoseptoria tritici (strain CBS 115943 / IPO323)</name>
    <name type="common">Speckled leaf blotch fungus</name>
    <name type="synonym">Septoria tritici</name>
    <dbReference type="NCBI Taxonomy" id="336722"/>
    <lineage>
        <taxon>Eukaryota</taxon>
        <taxon>Fungi</taxon>
        <taxon>Dikarya</taxon>
        <taxon>Ascomycota</taxon>
        <taxon>Pezizomycotina</taxon>
        <taxon>Dothideomycetes</taxon>
        <taxon>Dothideomycetidae</taxon>
        <taxon>Mycosphaerellales</taxon>
        <taxon>Mycosphaerellaceae</taxon>
        <taxon>Zymoseptoria</taxon>
    </lineage>
</organism>
<keyword evidence="1" id="KW-0175">Coiled coil</keyword>
<dbReference type="InterPro" id="IPR056439">
    <property type="entry name" value="VBS_C3G9"/>
</dbReference>
<dbReference type="InParanoid" id="F9WXE3"/>
<reference evidence="4 5" key="1">
    <citation type="journal article" date="2011" name="PLoS Genet.">
        <title>Finished genome of the fungal wheat pathogen Mycosphaerella graminicola reveals dispensome structure, chromosome plasticity, and stealth pathogenesis.</title>
        <authorList>
            <person name="Goodwin S.B."/>
            <person name="Ben M'barek S."/>
            <person name="Dhillon B."/>
            <person name="Wittenberg A.H.J."/>
            <person name="Crane C.F."/>
            <person name="Hane J.K."/>
            <person name="Foster A.J."/>
            <person name="Van der Lee T.A.J."/>
            <person name="Grimwood J."/>
            <person name="Aerts A."/>
            <person name="Antoniw J."/>
            <person name="Bailey A."/>
            <person name="Bluhm B."/>
            <person name="Bowler J."/>
            <person name="Bristow J."/>
            <person name="van der Burgt A."/>
            <person name="Canto-Canche B."/>
            <person name="Churchill A.C.L."/>
            <person name="Conde-Ferraez L."/>
            <person name="Cools H.J."/>
            <person name="Coutinho P.M."/>
            <person name="Csukai M."/>
            <person name="Dehal P."/>
            <person name="De Wit P."/>
            <person name="Donzelli B."/>
            <person name="van de Geest H.C."/>
            <person name="van Ham R.C.H.J."/>
            <person name="Hammond-Kosack K.E."/>
            <person name="Henrissat B."/>
            <person name="Kilian A."/>
            <person name="Kobayashi A.K."/>
            <person name="Koopmann E."/>
            <person name="Kourmpetis Y."/>
            <person name="Kuzniar A."/>
            <person name="Lindquist E."/>
            <person name="Lombard V."/>
            <person name="Maliepaard C."/>
            <person name="Martins N."/>
            <person name="Mehrabi R."/>
            <person name="Nap J.P.H."/>
            <person name="Ponomarenko A."/>
            <person name="Rudd J.J."/>
            <person name="Salamov A."/>
            <person name="Schmutz J."/>
            <person name="Schouten H.J."/>
            <person name="Shapiro H."/>
            <person name="Stergiopoulos I."/>
            <person name="Torriani S.F.F."/>
            <person name="Tu H."/>
            <person name="de Vries R.P."/>
            <person name="Waalwijk C."/>
            <person name="Ware S.B."/>
            <person name="Wiebenga A."/>
            <person name="Zwiers L.-H."/>
            <person name="Oliver R.P."/>
            <person name="Grigoriev I.V."/>
            <person name="Kema G.H.J."/>
        </authorList>
    </citation>
    <scope>NUCLEOTIDE SEQUENCE [LARGE SCALE GENOMIC DNA]</scope>
    <source>
        <strain evidence="5">CBS 115943 / IPO323</strain>
    </source>
</reference>
<dbReference type="GO" id="GO:0005078">
    <property type="term" value="F:MAP-kinase scaffold activity"/>
    <property type="evidence" value="ECO:0007669"/>
    <property type="project" value="TreeGrafter"/>
</dbReference>
<feature type="coiled-coil region" evidence="1">
    <location>
        <begin position="496"/>
        <end position="558"/>
    </location>
</feature>
<evidence type="ECO:0000259" key="3">
    <source>
        <dbReference type="SMART" id="SM00555"/>
    </source>
</evidence>
<feature type="compositionally biased region" description="Basic and acidic residues" evidence="2">
    <location>
        <begin position="878"/>
        <end position="889"/>
    </location>
</feature>
<dbReference type="Proteomes" id="UP000008062">
    <property type="component" value="Chromosome 1"/>
</dbReference>
<feature type="region of interest" description="Disordered" evidence="2">
    <location>
        <begin position="241"/>
        <end position="356"/>
    </location>
</feature>
<feature type="compositionally biased region" description="Low complexity" evidence="2">
    <location>
        <begin position="793"/>
        <end position="804"/>
    </location>
</feature>
<dbReference type="InterPro" id="IPR039892">
    <property type="entry name" value="Spa2/Sph1"/>
</dbReference>
<evidence type="ECO:0000313" key="5">
    <source>
        <dbReference type="Proteomes" id="UP000008062"/>
    </source>
</evidence>
<sequence length="918" mass="98304">MSMSRLPQPPMSPMSMSSNDSGLLGRYESFGGSQVGGSSDRAPALAGTPNDVPYRGGPYGTARPPTAGGSPHSSQHPSGSTDVSRPSITGSNGRPPSSASSFAASNDGRVGGRPHNRDSSRSQFNPGEDALQRHYAALKQYLAVHLQDEKGNMKPNRARDKLLRLSVTQFMELSTDVYDELIRREDERMQRVENVPRFLLPKNNFHPKRNQARQKLSTLPIERFRQLATDVFFELERRIPRLGGNSRPMSNMSDASTYSRQGMRPSGGPLPPGQRGPYGGPPAAAGGRRPSEAGSLGGGSLGRPLPKQFQSNTIIPNKSTMVEDDDDAEDDEDAFGLDQARTPSGEGQGSSAEDQEKIRAQEAEIAELKSRLEADSSRSAGHEEERSQWTSLREELEQKHVDAQLLVEQLTSELSALKVRHTSDAENYANELRQLESTNSTQASRISQLETEVSTLATERDKLAAQIASHEPAAPPDYEAKLKALTQSLASQESTTQEVQAQAMQYLREMRTLSNQNDAAIEQEEKLAAKISKLERDNDEWRQRYAKVKAQNKHLRASTMGLGLQGGGGLDAAGLVRQEGLIDKNGRVKDVQVTAFQVAVEELLRVARGSSTAQMLECVKGVVVGTQAITSAAASSENGSSENGSSKDPAELPRLQARVTGTANSLITATKQHAASHGLSPVALLDAAASNLTAAVVELIKAVRIRPTGQDEAANGTDASFLHVQPTGREVAEESETDDESHYGRDSYGLETLGNGTFSLNVPQLAPPTAPQQQQSQDHTQPSVNPESAAVQGAKKGWFGWAGKWNDDSANTSPSVGGVTPNPGLKGDDDFVPPESKFNPNHSSGAVAAAREAMGVSNAAPTTNGAGHANANANGNGIERKGSGIERKAVPPAVVPPAVEDTYNGYDYDSGSDYDPYR</sequence>
<dbReference type="KEGG" id="ztr:MYCGRDRAFT_106740"/>
<feature type="region of interest" description="Disordered" evidence="2">
    <location>
        <begin position="370"/>
        <end position="391"/>
    </location>
</feature>
<dbReference type="EMBL" id="CM001196">
    <property type="protein sequence ID" value="EGP92770.1"/>
    <property type="molecule type" value="Genomic_DNA"/>
</dbReference>
<feature type="compositionally biased region" description="Polar residues" evidence="2">
    <location>
        <begin position="308"/>
        <end position="320"/>
    </location>
</feature>
<dbReference type="AlphaFoldDB" id="F9WXE3"/>
<feature type="domain" description="GIT Spa2 homology (SHD)" evidence="3">
    <location>
        <begin position="158"/>
        <end position="188"/>
    </location>
</feature>
<dbReference type="Pfam" id="PF08518">
    <property type="entry name" value="GIT_SHD"/>
    <property type="match status" value="2"/>
</dbReference>
<dbReference type="PANTHER" id="PTHR21601:SF0">
    <property type="entry name" value="PROTEIN SPA2-RELATED"/>
    <property type="match status" value="1"/>
</dbReference>
<dbReference type="OMA" id="VPNKSIM"/>
<evidence type="ECO:0000256" key="1">
    <source>
        <dbReference type="SAM" id="Coils"/>
    </source>
</evidence>
<feature type="compositionally biased region" description="Low complexity" evidence="2">
    <location>
        <begin position="858"/>
        <end position="877"/>
    </location>
</feature>
<feature type="compositionally biased region" description="Low complexity" evidence="2">
    <location>
        <begin position="281"/>
        <end position="294"/>
    </location>
</feature>
<name>F9WXE3_ZYMTI</name>
<dbReference type="VEuPathDB" id="FungiDB:ZTRI_1.34"/>
<dbReference type="eggNOG" id="ENOG502QS1N">
    <property type="taxonomic scope" value="Eukaryota"/>
</dbReference>
<dbReference type="GO" id="GO:1902716">
    <property type="term" value="C:cell cortex of growing cell tip"/>
    <property type="evidence" value="ECO:0007669"/>
    <property type="project" value="TreeGrafter"/>
</dbReference>
<feature type="compositionally biased region" description="Low complexity" evidence="2">
    <location>
        <begin position="632"/>
        <end position="646"/>
    </location>
</feature>
<dbReference type="InterPro" id="IPR013724">
    <property type="entry name" value="GIT_SHD"/>
</dbReference>